<keyword evidence="4" id="KW-1185">Reference proteome</keyword>
<dbReference type="AlphaFoldDB" id="A0A550CTA9"/>
<dbReference type="PROSITE" id="PS00463">
    <property type="entry name" value="ZN2_CY6_FUNGAL_1"/>
    <property type="match status" value="1"/>
</dbReference>
<feature type="compositionally biased region" description="Low complexity" evidence="1">
    <location>
        <begin position="79"/>
        <end position="88"/>
    </location>
</feature>
<dbReference type="InterPro" id="IPR001138">
    <property type="entry name" value="Zn2Cys6_DnaBD"/>
</dbReference>
<dbReference type="InterPro" id="IPR036864">
    <property type="entry name" value="Zn2-C6_fun-type_DNA-bd_sf"/>
</dbReference>
<comment type="caution">
    <text evidence="3">The sequence shown here is derived from an EMBL/GenBank/DDBJ whole genome shotgun (WGS) entry which is preliminary data.</text>
</comment>
<dbReference type="SUPFAM" id="SSF57701">
    <property type="entry name" value="Zn2/Cys6 DNA-binding domain"/>
    <property type="match status" value="1"/>
</dbReference>
<gene>
    <name evidence="3" type="ORF">BD626DRAFT_109865</name>
</gene>
<evidence type="ECO:0000313" key="3">
    <source>
        <dbReference type="EMBL" id="TRM68019.1"/>
    </source>
</evidence>
<evidence type="ECO:0000259" key="2">
    <source>
        <dbReference type="PROSITE" id="PS50048"/>
    </source>
</evidence>
<dbReference type="PROSITE" id="PS50048">
    <property type="entry name" value="ZN2_CY6_FUNGAL_2"/>
    <property type="match status" value="1"/>
</dbReference>
<feature type="region of interest" description="Disordered" evidence="1">
    <location>
        <begin position="61"/>
        <end position="88"/>
    </location>
</feature>
<protein>
    <recommendedName>
        <fullName evidence="2">Zn(2)-C6 fungal-type domain-containing protein</fullName>
    </recommendedName>
</protein>
<dbReference type="Pfam" id="PF00172">
    <property type="entry name" value="Zn_clus"/>
    <property type="match status" value="1"/>
</dbReference>
<name>A0A550CTA9_9AGAR</name>
<dbReference type="GO" id="GO:0000981">
    <property type="term" value="F:DNA-binding transcription factor activity, RNA polymerase II-specific"/>
    <property type="evidence" value="ECO:0007669"/>
    <property type="project" value="InterPro"/>
</dbReference>
<dbReference type="Proteomes" id="UP000320762">
    <property type="component" value="Unassembled WGS sequence"/>
</dbReference>
<dbReference type="GO" id="GO:0008270">
    <property type="term" value="F:zinc ion binding"/>
    <property type="evidence" value="ECO:0007669"/>
    <property type="project" value="InterPro"/>
</dbReference>
<dbReference type="Gene3D" id="4.10.240.10">
    <property type="entry name" value="Zn(2)-C6 fungal-type DNA-binding domain"/>
    <property type="match status" value="1"/>
</dbReference>
<sequence length="262" mass="29068">MEPTSPRPLIRQQRALVACTHCRQRKIKCEPSSDRSGTACKRCQKQGLFCEYKAVSEDLNQDEHSRRAYHSYSPEERSTSPLSHLTSPPVQPYSPVLLHSMAPYSQHDAVLYPSTQHTGTLPSGHAAIGQRGVYGDFAGAYSNGAPCSPSLQPHGLSSVASTTYDEHRGVVGRAQTLTPTHVPYPATHDYHATWNDRAAHEALQGEGLLSSTSPAYHYQNAIPYPGFPVAYSGRGAEDYRMHYPDCQCHACLEHNFNYERNR</sequence>
<reference evidence="3 4" key="1">
    <citation type="journal article" date="2019" name="New Phytol.">
        <title>Comparative genomics reveals unique wood-decay strategies and fruiting body development in the Schizophyllaceae.</title>
        <authorList>
            <person name="Almasi E."/>
            <person name="Sahu N."/>
            <person name="Krizsan K."/>
            <person name="Balint B."/>
            <person name="Kovacs G.M."/>
            <person name="Kiss B."/>
            <person name="Cseklye J."/>
            <person name="Drula E."/>
            <person name="Henrissat B."/>
            <person name="Nagy I."/>
            <person name="Chovatia M."/>
            <person name="Adam C."/>
            <person name="LaButti K."/>
            <person name="Lipzen A."/>
            <person name="Riley R."/>
            <person name="Grigoriev I.V."/>
            <person name="Nagy L.G."/>
        </authorList>
    </citation>
    <scope>NUCLEOTIDE SEQUENCE [LARGE SCALE GENOMIC DNA]</scope>
    <source>
        <strain evidence="3 4">NL-1724</strain>
    </source>
</reference>
<dbReference type="CDD" id="cd00067">
    <property type="entry name" value="GAL4"/>
    <property type="match status" value="1"/>
</dbReference>
<dbReference type="EMBL" id="VDMD01000002">
    <property type="protein sequence ID" value="TRM68019.1"/>
    <property type="molecule type" value="Genomic_DNA"/>
</dbReference>
<feature type="domain" description="Zn(2)-C6 fungal-type" evidence="2">
    <location>
        <begin position="18"/>
        <end position="52"/>
    </location>
</feature>
<proteinExistence type="predicted"/>
<evidence type="ECO:0000313" key="4">
    <source>
        <dbReference type="Proteomes" id="UP000320762"/>
    </source>
</evidence>
<organism evidence="3 4">
    <name type="scientific">Schizophyllum amplum</name>
    <dbReference type="NCBI Taxonomy" id="97359"/>
    <lineage>
        <taxon>Eukaryota</taxon>
        <taxon>Fungi</taxon>
        <taxon>Dikarya</taxon>
        <taxon>Basidiomycota</taxon>
        <taxon>Agaricomycotina</taxon>
        <taxon>Agaricomycetes</taxon>
        <taxon>Agaricomycetidae</taxon>
        <taxon>Agaricales</taxon>
        <taxon>Schizophyllaceae</taxon>
        <taxon>Schizophyllum</taxon>
    </lineage>
</organism>
<dbReference type="SMART" id="SM00066">
    <property type="entry name" value="GAL4"/>
    <property type="match status" value="1"/>
</dbReference>
<accession>A0A550CTA9</accession>
<evidence type="ECO:0000256" key="1">
    <source>
        <dbReference type="SAM" id="MobiDB-lite"/>
    </source>
</evidence>
<dbReference type="OrthoDB" id="2943890at2759"/>